<evidence type="ECO:0000259" key="7">
    <source>
        <dbReference type="PROSITE" id="PS50157"/>
    </source>
</evidence>
<dbReference type="GO" id="GO:0008270">
    <property type="term" value="F:zinc ion binding"/>
    <property type="evidence" value="ECO:0007669"/>
    <property type="project" value="UniProtKB-KW"/>
</dbReference>
<evidence type="ECO:0000256" key="3">
    <source>
        <dbReference type="ARBA" id="ARBA00022771"/>
    </source>
</evidence>
<dbReference type="OrthoDB" id="3437960at2759"/>
<dbReference type="Proteomes" id="UP000683360">
    <property type="component" value="Unassembled WGS sequence"/>
</dbReference>
<feature type="domain" description="C2H2-type" evidence="7">
    <location>
        <begin position="168"/>
        <end position="195"/>
    </location>
</feature>
<dbReference type="InterPro" id="IPR036236">
    <property type="entry name" value="Znf_C2H2_sf"/>
</dbReference>
<evidence type="ECO:0000313" key="8">
    <source>
        <dbReference type="EMBL" id="CAG2225893.1"/>
    </source>
</evidence>
<dbReference type="Gene3D" id="3.30.160.60">
    <property type="entry name" value="Classic Zinc Finger"/>
    <property type="match status" value="3"/>
</dbReference>
<sequence>MRKEQFQSAIEDNRLKYLDEAVLPIQKTFEPSAAENMPNRKLPCNKSDDKDGRIKTDISSSEMLRKSQELKDIDISALNRSYECSVCNGNFRSMVYLKRHMSAVHQNESVGVANCTYCQFTCKTPSDLKEHCDQMHKFVCLICKKAFSSHSGFYSHNRIHHGLEEDLVKCGICGKKFECVSRLKIHERSHSSSRSFTCVVCKRSYKHKYSLDNHVCTIVSDSP</sequence>
<dbReference type="AlphaFoldDB" id="A0A8S3SWH4"/>
<dbReference type="InterPro" id="IPR013087">
    <property type="entry name" value="Znf_C2H2_type"/>
</dbReference>
<accession>A0A8S3SWH4</accession>
<feature type="domain" description="C2H2-type" evidence="7">
    <location>
        <begin position="82"/>
        <end position="110"/>
    </location>
</feature>
<name>A0A8S3SWH4_MYTED</name>
<dbReference type="SMART" id="SM00355">
    <property type="entry name" value="ZnF_C2H2"/>
    <property type="match status" value="5"/>
</dbReference>
<evidence type="ECO:0000256" key="2">
    <source>
        <dbReference type="ARBA" id="ARBA00022737"/>
    </source>
</evidence>
<reference evidence="8" key="1">
    <citation type="submission" date="2021-03" db="EMBL/GenBank/DDBJ databases">
        <authorList>
            <person name="Bekaert M."/>
        </authorList>
    </citation>
    <scope>NUCLEOTIDE SEQUENCE</scope>
</reference>
<keyword evidence="1" id="KW-0479">Metal-binding</keyword>
<dbReference type="PANTHER" id="PTHR24379:SF121">
    <property type="entry name" value="C2H2-TYPE DOMAIN-CONTAINING PROTEIN"/>
    <property type="match status" value="1"/>
</dbReference>
<evidence type="ECO:0000256" key="4">
    <source>
        <dbReference type="ARBA" id="ARBA00022833"/>
    </source>
</evidence>
<evidence type="ECO:0000313" key="9">
    <source>
        <dbReference type="Proteomes" id="UP000683360"/>
    </source>
</evidence>
<keyword evidence="9" id="KW-1185">Reference proteome</keyword>
<dbReference type="SUPFAM" id="SSF57667">
    <property type="entry name" value="beta-beta-alpha zinc fingers"/>
    <property type="match status" value="3"/>
</dbReference>
<evidence type="ECO:0000256" key="6">
    <source>
        <dbReference type="SAM" id="MobiDB-lite"/>
    </source>
</evidence>
<dbReference type="EMBL" id="CAJPWZ010001862">
    <property type="protein sequence ID" value="CAG2225893.1"/>
    <property type="molecule type" value="Genomic_DNA"/>
</dbReference>
<evidence type="ECO:0000256" key="1">
    <source>
        <dbReference type="ARBA" id="ARBA00022723"/>
    </source>
</evidence>
<gene>
    <name evidence="8" type="ORF">MEDL_38955</name>
</gene>
<feature type="region of interest" description="Disordered" evidence="6">
    <location>
        <begin position="32"/>
        <end position="51"/>
    </location>
</feature>
<evidence type="ECO:0000256" key="5">
    <source>
        <dbReference type="PROSITE-ProRule" id="PRU00042"/>
    </source>
</evidence>
<feature type="domain" description="C2H2-type" evidence="7">
    <location>
        <begin position="138"/>
        <end position="165"/>
    </location>
</feature>
<dbReference type="PANTHER" id="PTHR24379">
    <property type="entry name" value="KRAB AND ZINC FINGER DOMAIN-CONTAINING"/>
    <property type="match status" value="1"/>
</dbReference>
<keyword evidence="2" id="KW-0677">Repeat</keyword>
<comment type="caution">
    <text evidence="8">The sequence shown here is derived from an EMBL/GenBank/DDBJ whole genome shotgun (WGS) entry which is preliminary data.</text>
</comment>
<dbReference type="PROSITE" id="PS50157">
    <property type="entry name" value="ZINC_FINGER_C2H2_2"/>
    <property type="match status" value="3"/>
</dbReference>
<keyword evidence="4" id="KW-0862">Zinc</keyword>
<keyword evidence="3 5" id="KW-0863">Zinc-finger</keyword>
<dbReference type="PROSITE" id="PS00028">
    <property type="entry name" value="ZINC_FINGER_C2H2_1"/>
    <property type="match status" value="3"/>
</dbReference>
<dbReference type="Pfam" id="PF00096">
    <property type="entry name" value="zf-C2H2"/>
    <property type="match status" value="1"/>
</dbReference>
<organism evidence="8 9">
    <name type="scientific">Mytilus edulis</name>
    <name type="common">Blue mussel</name>
    <dbReference type="NCBI Taxonomy" id="6550"/>
    <lineage>
        <taxon>Eukaryota</taxon>
        <taxon>Metazoa</taxon>
        <taxon>Spiralia</taxon>
        <taxon>Lophotrochozoa</taxon>
        <taxon>Mollusca</taxon>
        <taxon>Bivalvia</taxon>
        <taxon>Autobranchia</taxon>
        <taxon>Pteriomorphia</taxon>
        <taxon>Mytilida</taxon>
        <taxon>Mytiloidea</taxon>
        <taxon>Mytilidae</taxon>
        <taxon>Mytilinae</taxon>
        <taxon>Mytilus</taxon>
    </lineage>
</organism>
<proteinExistence type="predicted"/>
<protein>
    <recommendedName>
        <fullName evidence="7">C2H2-type domain-containing protein</fullName>
    </recommendedName>
</protein>